<evidence type="ECO:0000256" key="1">
    <source>
        <dbReference type="SAM" id="MobiDB-lite"/>
    </source>
</evidence>
<sequence length="593" mass="62726">MPSLREYWQSGLRALHIEENISNAFANFAPYAGADEQRIVVTRQSALSAYVPTSSTPTTSIGTPLGPASYVSSSSSVIMEENGDFTVQARDAGAGSLTFSTTGHLQLDAAVRVPLPPPSTRSPAEPIERAEDGKGDANRKQPTESAAPTPEKTDSKFTPPVTKPPPSQLRFSDYTRPVVLPSSHRPRSPAGGTSAHNTDALSGSFGQLEIEASLPDWDSSRQSLGARIGPAAVRLTRSFSAAATATATEAAAAALQNSGSQSDEDELARTLRMEKSRRYQHTVDAALCVPFGGGVERVPTSSSTAGSDRAGRREIGSQTLQGRRIALRTAPWALTCGLQFPMDLGDTLMGISLQNDRATSVLLPYPGVEWAVSASPSSTSSAQPTDKDTEGKTEAGGEEAAVCVACVPSLLYSNDSPPATIGDDRASRGAGTAAVSAPLPSYFAVPYFTFRFLLVQTLGSHTLVRESSPFSSPQRDESGNTSVNTSATTRLASSYDWGRLPTLVGVNVGIDRERLRLSAASIMHDGEVDLEVAGVLDMTPWTPRMPTVVKVGYNNAGRFAAGITSLFYETVSATLGMHVERGEQPKFGIEVKL</sequence>
<dbReference type="VEuPathDB" id="TriTrypDB:LpyrH10_01_0990"/>
<dbReference type="EMBL" id="LGTL01000001">
    <property type="protein sequence ID" value="KPA85735.1"/>
    <property type="molecule type" value="Genomic_DNA"/>
</dbReference>
<dbReference type="Proteomes" id="UP000037923">
    <property type="component" value="Unassembled WGS sequence"/>
</dbReference>
<gene>
    <name evidence="2" type="ORF">ABB37_00099</name>
</gene>
<dbReference type="RefSeq" id="XP_015664174.1">
    <property type="nucleotide sequence ID" value="XM_015796166.1"/>
</dbReference>
<feature type="region of interest" description="Disordered" evidence="1">
    <location>
        <begin position="113"/>
        <end position="201"/>
    </location>
</feature>
<reference evidence="2 3" key="1">
    <citation type="submission" date="2015-07" db="EMBL/GenBank/DDBJ databases">
        <title>High-quality genome of monoxenous trypanosomatid Leptomonas pyrrhocoris.</title>
        <authorList>
            <person name="Flegontov P."/>
            <person name="Butenko A."/>
            <person name="Firsov S."/>
            <person name="Vlcek C."/>
            <person name="Logacheva M.D."/>
            <person name="Field M."/>
            <person name="Filatov D."/>
            <person name="Flegontova O."/>
            <person name="Gerasimov E."/>
            <person name="Jackson A.P."/>
            <person name="Kelly S."/>
            <person name="Opperdoes F."/>
            <person name="O'Reilly A."/>
            <person name="Votypka J."/>
            <person name="Yurchenko V."/>
            <person name="Lukes J."/>
        </authorList>
    </citation>
    <scope>NUCLEOTIDE SEQUENCE [LARGE SCALE GENOMIC DNA]</scope>
    <source>
        <strain evidence="2">H10</strain>
    </source>
</reference>
<dbReference type="GeneID" id="26900397"/>
<dbReference type="OrthoDB" id="243070at2759"/>
<feature type="compositionally biased region" description="Basic and acidic residues" evidence="1">
    <location>
        <begin position="385"/>
        <end position="395"/>
    </location>
</feature>
<dbReference type="AlphaFoldDB" id="A0A0N0DZW3"/>
<accession>A0A0N0DZW3</accession>
<feature type="compositionally biased region" description="Polar residues" evidence="1">
    <location>
        <begin position="468"/>
        <end position="485"/>
    </location>
</feature>
<name>A0A0N0DZW3_LEPPY</name>
<feature type="region of interest" description="Disordered" evidence="1">
    <location>
        <begin position="465"/>
        <end position="485"/>
    </location>
</feature>
<evidence type="ECO:0000313" key="3">
    <source>
        <dbReference type="Proteomes" id="UP000037923"/>
    </source>
</evidence>
<dbReference type="OMA" id="LHIEECI"/>
<feature type="compositionally biased region" description="Basic and acidic residues" evidence="1">
    <location>
        <begin position="126"/>
        <end position="142"/>
    </location>
</feature>
<evidence type="ECO:0000313" key="2">
    <source>
        <dbReference type="EMBL" id="KPA85735.1"/>
    </source>
</evidence>
<protein>
    <submittedName>
        <fullName evidence="2">Uncharacterized protein</fullName>
    </submittedName>
</protein>
<feature type="compositionally biased region" description="Low complexity" evidence="1">
    <location>
        <begin position="373"/>
        <end position="384"/>
    </location>
</feature>
<organism evidence="2 3">
    <name type="scientific">Leptomonas pyrrhocoris</name>
    <name type="common">Firebug parasite</name>
    <dbReference type="NCBI Taxonomy" id="157538"/>
    <lineage>
        <taxon>Eukaryota</taxon>
        <taxon>Discoba</taxon>
        <taxon>Euglenozoa</taxon>
        <taxon>Kinetoplastea</taxon>
        <taxon>Metakinetoplastina</taxon>
        <taxon>Trypanosomatida</taxon>
        <taxon>Trypanosomatidae</taxon>
        <taxon>Leishmaniinae</taxon>
        <taxon>Leptomonas</taxon>
    </lineage>
</organism>
<keyword evidence="3" id="KW-1185">Reference proteome</keyword>
<comment type="caution">
    <text evidence="2">The sequence shown here is derived from an EMBL/GenBank/DDBJ whole genome shotgun (WGS) entry which is preliminary data.</text>
</comment>
<feature type="region of interest" description="Disordered" evidence="1">
    <location>
        <begin position="373"/>
        <end position="396"/>
    </location>
</feature>
<proteinExistence type="predicted"/>
<feature type="region of interest" description="Disordered" evidence="1">
    <location>
        <begin position="297"/>
        <end position="317"/>
    </location>
</feature>